<evidence type="ECO:0000256" key="1">
    <source>
        <dbReference type="SAM" id="MobiDB-lite"/>
    </source>
</evidence>
<protein>
    <submittedName>
        <fullName evidence="2">Uncharacterized protein</fullName>
    </submittedName>
</protein>
<organism evidence="2 3">
    <name type="scientific">Apiospora arundinis</name>
    <dbReference type="NCBI Taxonomy" id="335852"/>
    <lineage>
        <taxon>Eukaryota</taxon>
        <taxon>Fungi</taxon>
        <taxon>Dikarya</taxon>
        <taxon>Ascomycota</taxon>
        <taxon>Pezizomycotina</taxon>
        <taxon>Sordariomycetes</taxon>
        <taxon>Xylariomycetidae</taxon>
        <taxon>Amphisphaeriales</taxon>
        <taxon>Apiosporaceae</taxon>
        <taxon>Apiospora</taxon>
    </lineage>
</organism>
<accession>A0ABR2HLJ7</accession>
<reference evidence="2 3" key="1">
    <citation type="journal article" date="2024" name="IMA Fungus">
        <title>Apiospora arundinis, a panoply of carbohydrate-active enzymes and secondary metabolites.</title>
        <authorList>
            <person name="Sorensen T."/>
            <person name="Petersen C."/>
            <person name="Muurmann A.T."/>
            <person name="Christiansen J.V."/>
            <person name="Brundto M.L."/>
            <person name="Overgaard C.K."/>
            <person name="Boysen A.T."/>
            <person name="Wollenberg R.D."/>
            <person name="Larsen T.O."/>
            <person name="Sorensen J.L."/>
            <person name="Nielsen K.L."/>
            <person name="Sondergaard T.E."/>
        </authorList>
    </citation>
    <scope>NUCLEOTIDE SEQUENCE [LARGE SCALE GENOMIC DNA]</scope>
    <source>
        <strain evidence="2 3">AAU 773</strain>
    </source>
</reference>
<dbReference type="EMBL" id="JAPCWZ010000010">
    <property type="protein sequence ID" value="KAK8849025.1"/>
    <property type="molecule type" value="Genomic_DNA"/>
</dbReference>
<feature type="region of interest" description="Disordered" evidence="1">
    <location>
        <begin position="110"/>
        <end position="139"/>
    </location>
</feature>
<name>A0ABR2HLJ7_9PEZI</name>
<proteinExistence type="predicted"/>
<dbReference type="Proteomes" id="UP001390339">
    <property type="component" value="Unassembled WGS sequence"/>
</dbReference>
<feature type="compositionally biased region" description="Gly residues" evidence="1">
    <location>
        <begin position="130"/>
        <end position="139"/>
    </location>
</feature>
<gene>
    <name evidence="2" type="ORF">PGQ11_015505</name>
</gene>
<keyword evidence="3" id="KW-1185">Reference proteome</keyword>
<sequence>MVYLVELFALDAPSADGRDDVGDAAVLVEGQVEVDRPLPAPLGRVVGLGLELEARQGAAAALEVVADVLPALARAGARVVPAEDGVHVHEYGILVVALGLQLPRGQAPLDAAGRGAASGGSRGRVRDGGVDGGGSCQAG</sequence>
<evidence type="ECO:0000313" key="2">
    <source>
        <dbReference type="EMBL" id="KAK8849025.1"/>
    </source>
</evidence>
<comment type="caution">
    <text evidence="2">The sequence shown here is derived from an EMBL/GenBank/DDBJ whole genome shotgun (WGS) entry which is preliminary data.</text>
</comment>
<evidence type="ECO:0000313" key="3">
    <source>
        <dbReference type="Proteomes" id="UP001390339"/>
    </source>
</evidence>